<comment type="subcellular location">
    <subcellularLocation>
        <location evidence="1">Membrane</location>
        <topology evidence="1">Multi-pass membrane protein</topology>
    </subcellularLocation>
</comment>
<keyword evidence="2 5" id="KW-0812">Transmembrane</keyword>
<evidence type="ECO:0000256" key="5">
    <source>
        <dbReference type="SAM" id="Phobius"/>
    </source>
</evidence>
<gene>
    <name evidence="6" type="ORF">I8U20_01115</name>
</gene>
<evidence type="ECO:0000256" key="2">
    <source>
        <dbReference type="ARBA" id="ARBA00022692"/>
    </source>
</evidence>
<proteinExistence type="predicted"/>
<dbReference type="PANTHER" id="PTHR11706">
    <property type="entry name" value="SOLUTE CARRIER PROTEIN FAMILY 11 MEMBER"/>
    <property type="match status" value="1"/>
</dbReference>
<accession>A0A8I1DDP4</accession>
<name>A0A8I1DDP4_THEIN</name>
<dbReference type="EMBL" id="JAECVW010000001">
    <property type="protein sequence ID" value="MBH8593925.1"/>
    <property type="molecule type" value="Genomic_DNA"/>
</dbReference>
<reference evidence="6 7" key="1">
    <citation type="submission" date="2020-12" db="EMBL/GenBank/DDBJ databases">
        <title>WGS of Thermoactinomyces spp.</title>
        <authorList>
            <person name="Cheng K."/>
        </authorList>
    </citation>
    <scope>NUCLEOTIDE SEQUENCE [LARGE SCALE GENOMIC DNA]</scope>
    <source>
        <strain evidence="7">CICC 10671\DSM 43846</strain>
    </source>
</reference>
<comment type="caution">
    <text evidence="6">The sequence shown here is derived from an EMBL/GenBank/DDBJ whole genome shotgun (WGS) entry which is preliminary data.</text>
</comment>
<dbReference type="Pfam" id="PF01566">
    <property type="entry name" value="Nramp"/>
    <property type="match status" value="1"/>
</dbReference>
<feature type="transmembrane region" description="Helical" evidence="5">
    <location>
        <begin position="100"/>
        <end position="121"/>
    </location>
</feature>
<evidence type="ECO:0000256" key="1">
    <source>
        <dbReference type="ARBA" id="ARBA00004141"/>
    </source>
</evidence>
<keyword evidence="3 5" id="KW-1133">Transmembrane helix</keyword>
<feature type="transmembrane region" description="Helical" evidence="5">
    <location>
        <begin position="66"/>
        <end position="88"/>
    </location>
</feature>
<evidence type="ECO:0000256" key="4">
    <source>
        <dbReference type="ARBA" id="ARBA00023136"/>
    </source>
</evidence>
<dbReference type="InterPro" id="IPR001046">
    <property type="entry name" value="NRAMP_fam"/>
</dbReference>
<dbReference type="AlphaFoldDB" id="A0A8I1DDP4"/>
<feature type="transmembrane region" description="Helical" evidence="5">
    <location>
        <begin position="327"/>
        <end position="349"/>
    </location>
</feature>
<evidence type="ECO:0000313" key="7">
    <source>
        <dbReference type="Proteomes" id="UP000633619"/>
    </source>
</evidence>
<dbReference type="GO" id="GO:0034755">
    <property type="term" value="P:iron ion transmembrane transport"/>
    <property type="evidence" value="ECO:0007669"/>
    <property type="project" value="TreeGrafter"/>
</dbReference>
<dbReference type="GO" id="GO:0005384">
    <property type="term" value="F:manganese ion transmembrane transporter activity"/>
    <property type="evidence" value="ECO:0007669"/>
    <property type="project" value="TreeGrafter"/>
</dbReference>
<feature type="transmembrane region" description="Helical" evidence="5">
    <location>
        <begin position="175"/>
        <end position="201"/>
    </location>
</feature>
<evidence type="ECO:0000313" key="6">
    <source>
        <dbReference type="EMBL" id="MBH8593925.1"/>
    </source>
</evidence>
<feature type="transmembrane region" description="Helical" evidence="5">
    <location>
        <begin position="133"/>
        <end position="150"/>
    </location>
</feature>
<feature type="transmembrane region" description="Helical" evidence="5">
    <location>
        <begin position="34"/>
        <end position="54"/>
    </location>
</feature>
<feature type="transmembrane region" description="Helical" evidence="5">
    <location>
        <begin position="303"/>
        <end position="321"/>
    </location>
</feature>
<feature type="transmembrane region" description="Helical" evidence="5">
    <location>
        <begin position="222"/>
        <end position="247"/>
    </location>
</feature>
<dbReference type="RefSeq" id="WP_181731224.1">
    <property type="nucleotide sequence ID" value="NZ_JACEIR010000001.1"/>
</dbReference>
<sequence>MGAAFLMATSAVGPGFLTQTSVFTAQFGASFGFVILASVLLDIGAQLNIWRLIVVSKRRAQDIAHAVWPGLGHVLSFLVVSGGLAFNIGNVAGAGLGFEVLFGVDAVWGAVISGLIAVMIFLSKEAGKVMDRFAVLLGFVMIGLTIWVAVDSHPPLGEAVVRSLVPDVPVGKWNAFFMAIVTVVGGSVGGYITFAGGHRLLDAGLKGMEALPETNRSSVSGIIITSVMRLVLFLATLGVVSAGGTLSESNPAASVFQLAAGKTGYQLFGLVMWAAAITSVVGAAYTSVSFIRTWHEKIDRHHRWWTVCFILLSTAVFVVVGKPVKTLILVGTLNGFILPLSLAIILLAARRKEIVGEYRHPLWLTVFGVLVAVIMTAMGVVVSVEELPKLWA</sequence>
<keyword evidence="7" id="KW-1185">Reference proteome</keyword>
<dbReference type="PANTHER" id="PTHR11706:SF2">
    <property type="entry name" value="TRANSPORTER PROTEIN"/>
    <property type="match status" value="1"/>
</dbReference>
<dbReference type="GO" id="GO:0015086">
    <property type="term" value="F:cadmium ion transmembrane transporter activity"/>
    <property type="evidence" value="ECO:0007669"/>
    <property type="project" value="TreeGrafter"/>
</dbReference>
<keyword evidence="4 5" id="KW-0472">Membrane</keyword>
<evidence type="ECO:0000256" key="3">
    <source>
        <dbReference type="ARBA" id="ARBA00022989"/>
    </source>
</evidence>
<dbReference type="GO" id="GO:0005886">
    <property type="term" value="C:plasma membrane"/>
    <property type="evidence" value="ECO:0007669"/>
    <property type="project" value="TreeGrafter"/>
</dbReference>
<protein>
    <submittedName>
        <fullName evidence="6">Divalent metal cation transporter</fullName>
    </submittedName>
</protein>
<dbReference type="Proteomes" id="UP000633619">
    <property type="component" value="Unassembled WGS sequence"/>
</dbReference>
<organism evidence="6 7">
    <name type="scientific">Thermoactinomyces intermedius</name>
    <dbReference type="NCBI Taxonomy" id="2024"/>
    <lineage>
        <taxon>Bacteria</taxon>
        <taxon>Bacillati</taxon>
        <taxon>Bacillota</taxon>
        <taxon>Bacilli</taxon>
        <taxon>Bacillales</taxon>
        <taxon>Thermoactinomycetaceae</taxon>
        <taxon>Thermoactinomyces</taxon>
    </lineage>
</organism>
<feature type="transmembrane region" description="Helical" evidence="5">
    <location>
        <begin position="361"/>
        <end position="384"/>
    </location>
</feature>
<feature type="transmembrane region" description="Helical" evidence="5">
    <location>
        <begin position="267"/>
        <end position="291"/>
    </location>
</feature>